<proteinExistence type="predicted"/>
<dbReference type="OrthoDB" id="4566193at2"/>
<dbReference type="InterPro" id="IPR045608">
    <property type="entry name" value="Trypco2"/>
</dbReference>
<evidence type="ECO:0000259" key="1">
    <source>
        <dbReference type="Pfam" id="PF19631"/>
    </source>
</evidence>
<protein>
    <recommendedName>
        <fullName evidence="1">Trypsin-co-occurring domain-containing protein</fullName>
    </recommendedName>
</protein>
<evidence type="ECO:0000313" key="3">
    <source>
        <dbReference type="Proteomes" id="UP000015001"/>
    </source>
</evidence>
<sequence length="102" mass="11155">MIELSEMIRQLRWELNAAMADGAGERVRFELGPVEIETTVAVDREAEANGKVRFWVVEAGGSGRDTRSRTQRITLTLQPKAVAPDGTSRNALISGGEVDGER</sequence>
<dbReference type="EMBL" id="AOPY01001478">
    <property type="protein sequence ID" value="EPJ37975.1"/>
    <property type="molecule type" value="Genomic_DNA"/>
</dbReference>
<gene>
    <name evidence="2" type="ORF">STAFG_4986</name>
</gene>
<keyword evidence="3" id="KW-1185">Reference proteome</keyword>
<dbReference type="HOGENOM" id="CLU_147444_1_0_11"/>
<dbReference type="Proteomes" id="UP000015001">
    <property type="component" value="Unassembled WGS sequence"/>
</dbReference>
<accession>S4MQV6</accession>
<dbReference type="Pfam" id="PF19631">
    <property type="entry name" value="Trypco2"/>
    <property type="match status" value="1"/>
</dbReference>
<dbReference type="AlphaFoldDB" id="S4MQV6"/>
<feature type="domain" description="Trypsin-co-occurring" evidence="1">
    <location>
        <begin position="2"/>
        <end position="79"/>
    </location>
</feature>
<dbReference type="PATRIC" id="fig|1283301.3.peg.4956"/>
<organism evidence="2 3">
    <name type="scientific">Streptomyces afghaniensis 772</name>
    <dbReference type="NCBI Taxonomy" id="1283301"/>
    <lineage>
        <taxon>Bacteria</taxon>
        <taxon>Bacillati</taxon>
        <taxon>Actinomycetota</taxon>
        <taxon>Actinomycetes</taxon>
        <taxon>Kitasatosporales</taxon>
        <taxon>Streptomycetaceae</taxon>
        <taxon>Streptomyces</taxon>
    </lineage>
</organism>
<comment type="caution">
    <text evidence="2">The sequence shown here is derived from an EMBL/GenBank/DDBJ whole genome shotgun (WGS) entry which is preliminary data.</text>
</comment>
<dbReference type="RefSeq" id="WP_020273877.1">
    <property type="nucleotide sequence ID" value="NZ_KE354235.1"/>
</dbReference>
<evidence type="ECO:0000313" key="2">
    <source>
        <dbReference type="EMBL" id="EPJ37975.1"/>
    </source>
</evidence>
<reference evidence="2 3" key="1">
    <citation type="submission" date="2013-02" db="EMBL/GenBank/DDBJ databases">
        <title>Draft Genome Sequence of Streptomyces afghaniensis, Which Produces Compounds of the Julimycin B-Complex.</title>
        <authorList>
            <person name="Gruening B.A."/>
            <person name="Praeg A."/>
            <person name="Erxleben A."/>
            <person name="Guenther S."/>
            <person name="Fiedler H.-P."/>
            <person name="Goodfellow M."/>
            <person name="Mueller M."/>
        </authorList>
    </citation>
    <scope>NUCLEOTIDE SEQUENCE [LARGE SCALE GENOMIC DNA]</scope>
    <source>
        <strain evidence="2 3">772</strain>
    </source>
</reference>
<name>S4MQV6_9ACTN</name>